<dbReference type="EMBL" id="JAIGYQ010000007">
    <property type="protein sequence ID" value="MBX7491014.1"/>
    <property type="molecule type" value="Genomic_DNA"/>
</dbReference>
<feature type="transmembrane region" description="Helical" evidence="5">
    <location>
        <begin position="161"/>
        <end position="179"/>
    </location>
</feature>
<keyword evidence="4 5" id="KW-0472">Membrane</keyword>
<dbReference type="Pfam" id="PF07264">
    <property type="entry name" value="EI24"/>
    <property type="match status" value="1"/>
</dbReference>
<keyword evidence="7" id="KW-1185">Reference proteome</keyword>
<proteinExistence type="predicted"/>
<evidence type="ECO:0000256" key="3">
    <source>
        <dbReference type="ARBA" id="ARBA00022989"/>
    </source>
</evidence>
<feature type="transmembrane region" description="Helical" evidence="5">
    <location>
        <begin position="58"/>
        <end position="77"/>
    </location>
</feature>
<evidence type="ECO:0000256" key="1">
    <source>
        <dbReference type="ARBA" id="ARBA00004141"/>
    </source>
</evidence>
<comment type="subcellular location">
    <subcellularLocation>
        <location evidence="1">Membrane</location>
        <topology evidence="1">Multi-pass membrane protein</topology>
    </subcellularLocation>
</comment>
<feature type="transmembrane region" description="Helical" evidence="5">
    <location>
        <begin position="211"/>
        <end position="232"/>
    </location>
</feature>
<keyword evidence="2 5" id="KW-0812">Transmembrane</keyword>
<name>A0ABS7JNS8_9HELI</name>
<gene>
    <name evidence="6" type="ORF">K4G57_06000</name>
</gene>
<feature type="transmembrane region" description="Helical" evidence="5">
    <location>
        <begin position="28"/>
        <end position="51"/>
    </location>
</feature>
<sequence length="255" mass="28979">MESVQVDSRLRNVQEYFELGGHDFFTPYLLGLAFLPLLLAFVLLCGILYAFGVDWYAALYATLRVDFGFSSAWLTWVQSLFDYVIKTSVIVLFAFGVFAGSLLISLLVCAFVTPYVVRYIRDLHYQKCSIEGNMSSIMSLLWLVSVYLCYGLFLLMLLPFYFVPFIGGFVMLLPSYWLFSKTMITDVGTTIFKKDTFKSVKTIQKGKIRSVVLPLFGISLIPILGFFSPVYALSVLTHLFFDIKLKENYGNANPN</sequence>
<accession>A0ABS7JNS8</accession>
<evidence type="ECO:0000313" key="6">
    <source>
        <dbReference type="EMBL" id="MBX7491014.1"/>
    </source>
</evidence>
<evidence type="ECO:0000256" key="4">
    <source>
        <dbReference type="ARBA" id="ARBA00023136"/>
    </source>
</evidence>
<keyword evidence="3 5" id="KW-1133">Transmembrane helix</keyword>
<evidence type="ECO:0000313" key="7">
    <source>
        <dbReference type="Proteomes" id="UP000700059"/>
    </source>
</evidence>
<reference evidence="6 7" key="1">
    <citation type="submission" date="2021-08" db="EMBL/GenBank/DDBJ databases">
        <title>Helicobacter spp. isolated from feces of Anatolian Ground Squirrel (Spermophilus xanthoprymnus) in Turkey.</title>
        <authorList>
            <person name="Aydin F."/>
            <person name="Abay S."/>
            <person name="Kayman T."/>
            <person name="Karakaya E."/>
            <person name="Saticioglu I.B."/>
        </authorList>
    </citation>
    <scope>NUCLEOTIDE SEQUENCE [LARGE SCALE GENOMIC DNA]</scope>
    <source>
        <strain evidence="6 7">Faydin-H70</strain>
    </source>
</reference>
<dbReference type="RefSeq" id="WP_221532262.1">
    <property type="nucleotide sequence ID" value="NZ_JAIGYP010000007.1"/>
</dbReference>
<evidence type="ECO:0000256" key="5">
    <source>
        <dbReference type="SAM" id="Phobius"/>
    </source>
</evidence>
<feature type="transmembrane region" description="Helical" evidence="5">
    <location>
        <begin position="89"/>
        <end position="117"/>
    </location>
</feature>
<feature type="transmembrane region" description="Helical" evidence="5">
    <location>
        <begin position="137"/>
        <end position="155"/>
    </location>
</feature>
<dbReference type="Proteomes" id="UP000700059">
    <property type="component" value="Unassembled WGS sequence"/>
</dbReference>
<comment type="caution">
    <text evidence="6">The sequence shown here is derived from an EMBL/GenBank/DDBJ whole genome shotgun (WGS) entry which is preliminary data.</text>
</comment>
<dbReference type="InterPro" id="IPR059112">
    <property type="entry name" value="CysZ/EI24"/>
</dbReference>
<evidence type="ECO:0000256" key="2">
    <source>
        <dbReference type="ARBA" id="ARBA00022692"/>
    </source>
</evidence>
<protein>
    <submittedName>
        <fullName evidence="6">EI24 domain-containing protein</fullName>
    </submittedName>
</protein>
<organism evidence="6 7">
    <name type="scientific">Helicobacter turcicus</name>
    <dbReference type="NCBI Taxonomy" id="2867412"/>
    <lineage>
        <taxon>Bacteria</taxon>
        <taxon>Pseudomonadati</taxon>
        <taxon>Campylobacterota</taxon>
        <taxon>Epsilonproteobacteria</taxon>
        <taxon>Campylobacterales</taxon>
        <taxon>Helicobacteraceae</taxon>
        <taxon>Helicobacter</taxon>
    </lineage>
</organism>